<dbReference type="Proteomes" id="UP000014011">
    <property type="component" value="Unassembled WGS sequence"/>
</dbReference>
<dbReference type="HOGENOM" id="CLU_198802_0_0_5"/>
<keyword evidence="1" id="KW-1133">Transmembrane helix</keyword>
<sequence>MTSSFIALMGLRFLSWTIIGILITLPVLVLYYLFIKRARLYCKVKKELKHVLKERDSVLEQRAKKEKHNEAGCRVG</sequence>
<keyword evidence="1" id="KW-0812">Transmembrane</keyword>
<proteinExistence type="predicted"/>
<evidence type="ECO:0000313" key="2">
    <source>
        <dbReference type="EMBL" id="ENN92935.1"/>
    </source>
</evidence>
<name>N6VGQ4_BARVB</name>
<protein>
    <submittedName>
        <fullName evidence="2">Putative membrane protein</fullName>
    </submittedName>
</protein>
<feature type="transmembrane region" description="Helical" evidence="1">
    <location>
        <begin position="13"/>
        <end position="35"/>
    </location>
</feature>
<organism evidence="2 3">
    <name type="scientific">Bartonella vinsonii subsp. berkhoffii str. Tweed</name>
    <dbReference type="NCBI Taxonomy" id="1094502"/>
    <lineage>
        <taxon>Bacteria</taxon>
        <taxon>Pseudomonadati</taxon>
        <taxon>Pseudomonadota</taxon>
        <taxon>Alphaproteobacteria</taxon>
        <taxon>Hyphomicrobiales</taxon>
        <taxon>Bartonellaceae</taxon>
        <taxon>Bartonella</taxon>
    </lineage>
</organism>
<keyword evidence="1" id="KW-0472">Membrane</keyword>
<gene>
    <name evidence="2" type="ORF">BVtw_15830</name>
</gene>
<dbReference type="AlphaFoldDB" id="N6VGQ4"/>
<dbReference type="PATRIC" id="fig|1094502.3.peg.1972"/>
<reference evidence="2 3" key="1">
    <citation type="journal article" date="2013" name="PLoS Genet.">
        <title>A gene transfer agent and a dynamic repertoire of secretion systems hold the keys to the explosive radiation of the emerging pathogen Bartonella.</title>
        <authorList>
            <person name="Guy L."/>
            <person name="Nystedt B."/>
            <person name="Toft C."/>
            <person name="Zaremba-Niedzwiedzka K."/>
            <person name="Berglund E.C."/>
            <person name="Granberg F."/>
            <person name="Naslund K."/>
            <person name="Eriksson A.S."/>
            <person name="Andersson S.G."/>
        </authorList>
    </citation>
    <scope>NUCLEOTIDE SEQUENCE [LARGE SCALE GENOMIC DNA]</scope>
    <source>
        <strain evidence="2">Tweed</strain>
    </source>
</reference>
<evidence type="ECO:0000256" key="1">
    <source>
        <dbReference type="SAM" id="Phobius"/>
    </source>
</evidence>
<accession>N6VGQ4</accession>
<dbReference type="EMBL" id="AGWD01000027">
    <property type="protein sequence ID" value="ENN92935.1"/>
    <property type="molecule type" value="Genomic_DNA"/>
</dbReference>
<comment type="caution">
    <text evidence="2">The sequence shown here is derived from an EMBL/GenBank/DDBJ whole genome shotgun (WGS) entry which is preliminary data.</text>
</comment>
<evidence type="ECO:0000313" key="3">
    <source>
        <dbReference type="Proteomes" id="UP000014011"/>
    </source>
</evidence>